<protein>
    <submittedName>
        <fullName evidence="3">GNAT family N-acetyltransferase</fullName>
    </submittedName>
</protein>
<organism evidence="3 4">
    <name type="scientific">Arthrobacter psychrochitiniphilus</name>
    <dbReference type="NCBI Taxonomy" id="291045"/>
    <lineage>
        <taxon>Bacteria</taxon>
        <taxon>Bacillati</taxon>
        <taxon>Actinomycetota</taxon>
        <taxon>Actinomycetes</taxon>
        <taxon>Micrococcales</taxon>
        <taxon>Micrococcaceae</taxon>
        <taxon>Arthrobacter</taxon>
    </lineage>
</organism>
<dbReference type="PANTHER" id="PTHR43877">
    <property type="entry name" value="AMINOALKYLPHOSPHONATE N-ACETYLTRANSFERASE-RELATED-RELATED"/>
    <property type="match status" value="1"/>
</dbReference>
<keyword evidence="2" id="KW-0012">Acyltransferase</keyword>
<dbReference type="Proteomes" id="UP000246303">
    <property type="component" value="Unassembled WGS sequence"/>
</dbReference>
<dbReference type="PROSITE" id="PS51186">
    <property type="entry name" value="GNAT"/>
    <property type="match status" value="1"/>
</dbReference>
<keyword evidence="1 3" id="KW-0808">Transferase</keyword>
<dbReference type="OrthoDB" id="3381976at2"/>
<proteinExistence type="predicted"/>
<evidence type="ECO:0000256" key="2">
    <source>
        <dbReference type="ARBA" id="ARBA00023315"/>
    </source>
</evidence>
<gene>
    <name evidence="3" type="ORF">CVS29_04280</name>
</gene>
<comment type="caution">
    <text evidence="3">The sequence shown here is derived from an EMBL/GenBank/DDBJ whole genome shotgun (WGS) entry which is preliminary data.</text>
</comment>
<dbReference type="CDD" id="cd04301">
    <property type="entry name" value="NAT_SF"/>
    <property type="match status" value="1"/>
</dbReference>
<dbReference type="GO" id="GO:0016747">
    <property type="term" value="F:acyltransferase activity, transferring groups other than amino-acyl groups"/>
    <property type="evidence" value="ECO:0007669"/>
    <property type="project" value="InterPro"/>
</dbReference>
<dbReference type="InterPro" id="IPR050832">
    <property type="entry name" value="Bact_Acetyltransf"/>
</dbReference>
<sequence length="166" mass="17898">MAICLELLDPGSFPQWLEQSCSEYVADLISSGSAPGAARQQAEASLHKSFPEGRPGLDNAVFTLMDQGGSAVGYIWVGRDHSDDPTAWWVWDILVDSAHRGKGYGREAMQLAEEYARSRGALTLGLNVFGYNASARGLYESLGYETTSIKMRKSLLSAGSGEDASN</sequence>
<dbReference type="Pfam" id="PF00583">
    <property type="entry name" value="Acetyltransf_1"/>
    <property type="match status" value="1"/>
</dbReference>
<keyword evidence="4" id="KW-1185">Reference proteome</keyword>
<dbReference type="InterPro" id="IPR016181">
    <property type="entry name" value="Acyl_CoA_acyltransferase"/>
</dbReference>
<accession>A0A2V3DUE0</accession>
<evidence type="ECO:0000313" key="4">
    <source>
        <dbReference type="Proteomes" id="UP000246303"/>
    </source>
</evidence>
<dbReference type="SUPFAM" id="SSF55729">
    <property type="entry name" value="Acyl-CoA N-acyltransferases (Nat)"/>
    <property type="match status" value="1"/>
</dbReference>
<evidence type="ECO:0000256" key="1">
    <source>
        <dbReference type="ARBA" id="ARBA00022679"/>
    </source>
</evidence>
<name>A0A2V3DUE0_9MICC</name>
<dbReference type="Gene3D" id="3.40.630.30">
    <property type="match status" value="1"/>
</dbReference>
<reference evidence="3 4" key="1">
    <citation type="submission" date="2018-05" db="EMBL/GenBank/DDBJ databases">
        <title>Genetic diversity of glacier-inhabiting Cryobacterium bacteria in China and description of Cryobacterium mengkeensis sp. nov. and Arthrobacter glacialis sp. nov.</title>
        <authorList>
            <person name="Liu Q."/>
            <person name="Xin Y.-H."/>
        </authorList>
    </citation>
    <scope>NUCLEOTIDE SEQUENCE [LARGE SCALE GENOMIC DNA]</scope>
    <source>
        <strain evidence="3 4">GP3</strain>
    </source>
</reference>
<evidence type="ECO:0000313" key="3">
    <source>
        <dbReference type="EMBL" id="PXA66792.1"/>
    </source>
</evidence>
<dbReference type="EMBL" id="QHLZ01000002">
    <property type="protein sequence ID" value="PXA66792.1"/>
    <property type="molecule type" value="Genomic_DNA"/>
</dbReference>
<dbReference type="InterPro" id="IPR000182">
    <property type="entry name" value="GNAT_dom"/>
</dbReference>
<dbReference type="RefSeq" id="WP_110105107.1">
    <property type="nucleotide sequence ID" value="NZ_JACBZZ010000001.1"/>
</dbReference>
<dbReference type="AlphaFoldDB" id="A0A2V3DUE0"/>